<keyword evidence="2" id="KW-0813">Transport</keyword>
<evidence type="ECO:0000256" key="5">
    <source>
        <dbReference type="ARBA" id="ARBA00022989"/>
    </source>
</evidence>
<evidence type="ECO:0000256" key="7">
    <source>
        <dbReference type="SAM" id="Phobius"/>
    </source>
</evidence>
<protein>
    <submittedName>
        <fullName evidence="10">ATP-binding cassette sub-family A member 2</fullName>
    </submittedName>
</protein>
<keyword evidence="6 7" id="KW-0472">Membrane</keyword>
<feature type="domain" description="ABC-2 type transporter transmembrane" evidence="9">
    <location>
        <begin position="265"/>
        <end position="471"/>
    </location>
</feature>
<keyword evidence="3 7" id="KW-0812">Transmembrane</keyword>
<keyword evidence="4" id="KW-0677">Repeat</keyword>
<dbReference type="SUPFAM" id="SSF52540">
    <property type="entry name" value="P-loop containing nucleoside triphosphate hydrolases"/>
    <property type="match status" value="1"/>
</dbReference>
<evidence type="ECO:0000313" key="11">
    <source>
        <dbReference type="Proteomes" id="UP000031036"/>
    </source>
</evidence>
<keyword evidence="5 7" id="KW-1133">Transmembrane helix</keyword>
<dbReference type="InterPro" id="IPR027417">
    <property type="entry name" value="P-loop_NTPase"/>
</dbReference>
<evidence type="ECO:0000256" key="3">
    <source>
        <dbReference type="ARBA" id="ARBA00022692"/>
    </source>
</evidence>
<reference evidence="10 11" key="1">
    <citation type="submission" date="2014-11" db="EMBL/GenBank/DDBJ databases">
        <title>Genetic blueprint of the zoonotic pathogen Toxocara canis.</title>
        <authorList>
            <person name="Zhu X.-Q."/>
            <person name="Korhonen P.K."/>
            <person name="Cai H."/>
            <person name="Young N.D."/>
            <person name="Nejsum P."/>
            <person name="von Samson-Himmelstjerna G."/>
            <person name="Boag P.R."/>
            <person name="Tan P."/>
            <person name="Li Q."/>
            <person name="Min J."/>
            <person name="Yang Y."/>
            <person name="Wang X."/>
            <person name="Fang X."/>
            <person name="Hall R.S."/>
            <person name="Hofmann A."/>
            <person name="Sternberg P.W."/>
            <person name="Jex A.R."/>
            <person name="Gasser R.B."/>
        </authorList>
    </citation>
    <scope>NUCLEOTIDE SEQUENCE [LARGE SCALE GENOMIC DNA]</scope>
    <source>
        <strain evidence="10">PN_DK_2014</strain>
    </source>
</reference>
<dbReference type="Pfam" id="PF12698">
    <property type="entry name" value="ABC2_membrane_3"/>
    <property type="match status" value="1"/>
</dbReference>
<accession>A0A0B2W1R2</accession>
<dbReference type="Pfam" id="PF00005">
    <property type="entry name" value="ABC_tran"/>
    <property type="match status" value="1"/>
</dbReference>
<dbReference type="GO" id="GO:0016887">
    <property type="term" value="F:ATP hydrolysis activity"/>
    <property type="evidence" value="ECO:0007669"/>
    <property type="project" value="InterPro"/>
</dbReference>
<comment type="caution">
    <text evidence="10">The sequence shown here is derived from an EMBL/GenBank/DDBJ whole genome shotgun (WGS) entry which is preliminary data.</text>
</comment>
<dbReference type="PANTHER" id="PTHR19229:SF36">
    <property type="entry name" value="ATP-BINDING CASSETTE SUB-FAMILY A MEMBER 2"/>
    <property type="match status" value="1"/>
</dbReference>
<evidence type="ECO:0000313" key="10">
    <source>
        <dbReference type="EMBL" id="KHN87105.1"/>
    </source>
</evidence>
<sequence>MDLPLYAAVNDSGGANTEGSWNTDQENYVNKLLGSRPRIFYAPNETAADDIIRQANRTFALLEEAEHFAGRILNYTSKLKASFKRNPSEWSTVLMRLYPLLNDTESDQRGNSYSRLAQSLRTPSAMDKLERIQASACTYREGFKDEESLVNNALYKAPYENITVYTSLIFDTANNTLPPHITYKIRQNVSMTPTTRSARALFRYPGPRSFEDSYYKFGFLFIQDIIERAIIDLYNGSPVLEPGSYIEEAPFPCFLYDGFLLNVESVFPLILSISWVYSVALLVQSIVHEKEKHLSEVMYVMGMNRNVLWASWFMTLFVEMSLTMVLMTLLLWLGRLLPLSSPLFIFVLLEEFAAASILMGIMLSTLYTRAKVATACGGIIFFMSCLPCLFISIREQSLMTLVTFWPKLLCSFSSTSAFGIASKYLLYYELNGEGCNFGNFYISPIEGDRFTVAHAMAMMLIDCALYALIALVIDTECASGRRTGFWCRLPLERLLEIAKGAFRRLFHMSSCSSLYTCDSECDVRHEDWFEADPEGEEIFVTLEGISKKFVHGARKYALKDLSLNLYKNQVTALLGHNGAGKTTTMNIITGMSAPTSGSVTIGGCRIKGRKDVLNLSLGTCPQHNVLFSNLTVYEHLAFYAKLKSANSIQVCIAFHCSSFFQVFQGGCGVCFV</sequence>
<feature type="transmembrane region" description="Helical" evidence="7">
    <location>
        <begin position="343"/>
        <end position="366"/>
    </location>
</feature>
<evidence type="ECO:0000259" key="8">
    <source>
        <dbReference type="Pfam" id="PF00005"/>
    </source>
</evidence>
<keyword evidence="10" id="KW-0067">ATP-binding</keyword>
<evidence type="ECO:0000256" key="4">
    <source>
        <dbReference type="ARBA" id="ARBA00022737"/>
    </source>
</evidence>
<comment type="subcellular location">
    <subcellularLocation>
        <location evidence="1">Membrane</location>
        <topology evidence="1">Multi-pass membrane protein</topology>
    </subcellularLocation>
</comment>
<keyword evidence="10" id="KW-0547">Nucleotide-binding</keyword>
<dbReference type="OrthoDB" id="8061355at2759"/>
<feature type="transmembrane region" description="Helical" evidence="7">
    <location>
        <begin position="372"/>
        <end position="392"/>
    </location>
</feature>
<dbReference type="InterPro" id="IPR013525">
    <property type="entry name" value="ABC2_TM"/>
</dbReference>
<proteinExistence type="predicted"/>
<feature type="domain" description="ABC transporter" evidence="8">
    <location>
        <begin position="558"/>
        <end position="643"/>
    </location>
</feature>
<dbReference type="STRING" id="6265.A0A0B2W1R2"/>
<dbReference type="InterPro" id="IPR026082">
    <property type="entry name" value="ABCA"/>
</dbReference>
<gene>
    <name evidence="10" type="primary">ABCA2</name>
    <name evidence="10" type="ORF">Tcan_18848</name>
</gene>
<dbReference type="Gene3D" id="3.40.50.300">
    <property type="entry name" value="P-loop containing nucleotide triphosphate hydrolases"/>
    <property type="match status" value="1"/>
</dbReference>
<dbReference type="GO" id="GO:0005319">
    <property type="term" value="F:lipid transporter activity"/>
    <property type="evidence" value="ECO:0007669"/>
    <property type="project" value="TreeGrafter"/>
</dbReference>
<dbReference type="InterPro" id="IPR003439">
    <property type="entry name" value="ABC_transporter-like_ATP-bd"/>
</dbReference>
<dbReference type="GO" id="GO:0016020">
    <property type="term" value="C:membrane"/>
    <property type="evidence" value="ECO:0007669"/>
    <property type="project" value="UniProtKB-SubCell"/>
</dbReference>
<name>A0A0B2W1R2_TOXCA</name>
<feature type="transmembrane region" description="Helical" evidence="7">
    <location>
        <begin position="266"/>
        <end position="287"/>
    </location>
</feature>
<feature type="transmembrane region" description="Helical" evidence="7">
    <location>
        <begin position="307"/>
        <end position="331"/>
    </location>
</feature>
<feature type="transmembrane region" description="Helical" evidence="7">
    <location>
        <begin position="452"/>
        <end position="473"/>
    </location>
</feature>
<dbReference type="AlphaFoldDB" id="A0A0B2W1R2"/>
<evidence type="ECO:0000256" key="2">
    <source>
        <dbReference type="ARBA" id="ARBA00022448"/>
    </source>
</evidence>
<evidence type="ECO:0000256" key="6">
    <source>
        <dbReference type="ARBA" id="ARBA00023136"/>
    </source>
</evidence>
<dbReference type="GO" id="GO:0005524">
    <property type="term" value="F:ATP binding"/>
    <property type="evidence" value="ECO:0007669"/>
    <property type="project" value="UniProtKB-KW"/>
</dbReference>
<evidence type="ECO:0000259" key="9">
    <source>
        <dbReference type="Pfam" id="PF12698"/>
    </source>
</evidence>
<dbReference type="OMA" id="VIDTECA"/>
<evidence type="ECO:0000256" key="1">
    <source>
        <dbReference type="ARBA" id="ARBA00004141"/>
    </source>
</evidence>
<keyword evidence="11" id="KW-1185">Reference proteome</keyword>
<dbReference type="Proteomes" id="UP000031036">
    <property type="component" value="Unassembled WGS sequence"/>
</dbReference>
<organism evidence="10 11">
    <name type="scientific">Toxocara canis</name>
    <name type="common">Canine roundworm</name>
    <dbReference type="NCBI Taxonomy" id="6265"/>
    <lineage>
        <taxon>Eukaryota</taxon>
        <taxon>Metazoa</taxon>
        <taxon>Ecdysozoa</taxon>
        <taxon>Nematoda</taxon>
        <taxon>Chromadorea</taxon>
        <taxon>Rhabditida</taxon>
        <taxon>Spirurina</taxon>
        <taxon>Ascaridomorpha</taxon>
        <taxon>Ascaridoidea</taxon>
        <taxon>Toxocaridae</taxon>
        <taxon>Toxocara</taxon>
    </lineage>
</organism>
<dbReference type="GO" id="GO:0140359">
    <property type="term" value="F:ABC-type transporter activity"/>
    <property type="evidence" value="ECO:0007669"/>
    <property type="project" value="InterPro"/>
</dbReference>
<dbReference type="PANTHER" id="PTHR19229">
    <property type="entry name" value="ATP-BINDING CASSETTE TRANSPORTER SUBFAMILY A ABCA"/>
    <property type="match status" value="1"/>
</dbReference>
<dbReference type="EMBL" id="JPKZ01000482">
    <property type="protein sequence ID" value="KHN87105.1"/>
    <property type="molecule type" value="Genomic_DNA"/>
</dbReference>